<dbReference type="InterPro" id="IPR014746">
    <property type="entry name" value="Gln_synth/guanido_kin_cat_dom"/>
</dbReference>
<dbReference type="Proteomes" id="UP000011546">
    <property type="component" value="Unassembled WGS sequence"/>
</dbReference>
<proteinExistence type="predicted"/>
<dbReference type="OrthoDB" id="194541at2157"/>
<protein>
    <recommendedName>
        <fullName evidence="3">Glutamate--cysteine ligase</fullName>
    </recommendedName>
</protein>
<dbReference type="EMBL" id="AOJH01000089">
    <property type="protein sequence ID" value="EMA59007.1"/>
    <property type="molecule type" value="Genomic_DNA"/>
</dbReference>
<keyword evidence="2" id="KW-1185">Reference proteome</keyword>
<dbReference type="PATRIC" id="fig|1230456.3.peg.3041"/>
<accession>M0NM55</accession>
<comment type="caution">
    <text evidence="1">The sequence shown here is derived from an EMBL/GenBank/DDBJ whole genome shotgun (WGS) entry which is preliminary data.</text>
</comment>
<dbReference type="AlphaFoldDB" id="M0NM55"/>
<dbReference type="InterPro" id="IPR006336">
    <property type="entry name" value="GCS2"/>
</dbReference>
<dbReference type="STRING" id="1230456.C468_15257"/>
<dbReference type="SUPFAM" id="SSF55931">
    <property type="entry name" value="Glutamine synthetase/guanido kinase"/>
    <property type="match status" value="1"/>
</dbReference>
<dbReference type="PANTHER" id="PTHR36510:SF3">
    <property type="entry name" value="CONSERVED PROTEIN"/>
    <property type="match status" value="1"/>
</dbReference>
<dbReference type="PANTHER" id="PTHR36510">
    <property type="entry name" value="GLUTAMATE--CYSTEINE LIGASE 2-RELATED"/>
    <property type="match status" value="1"/>
</dbReference>
<dbReference type="InterPro" id="IPR050141">
    <property type="entry name" value="GCL_type2/YbdK_subfam"/>
</dbReference>
<dbReference type="RefSeq" id="WP_008849708.1">
    <property type="nucleotide sequence ID" value="NZ_AOJH01000089.1"/>
</dbReference>
<reference evidence="1 2" key="1">
    <citation type="journal article" date="2014" name="PLoS Genet.">
        <title>Phylogenetically driven sequencing of extremely halophilic archaea reveals strategies for static and dynamic osmo-response.</title>
        <authorList>
            <person name="Becker E.A."/>
            <person name="Seitzer P.M."/>
            <person name="Tritt A."/>
            <person name="Larsen D."/>
            <person name="Krusor M."/>
            <person name="Yao A.I."/>
            <person name="Wu D."/>
            <person name="Madern D."/>
            <person name="Eisen J.A."/>
            <person name="Darling A.E."/>
            <person name="Facciotti M.T."/>
        </authorList>
    </citation>
    <scope>NUCLEOTIDE SEQUENCE [LARGE SCALE GENOMIC DNA]</scope>
    <source>
        <strain evidence="1 2">JCM 14978</strain>
    </source>
</reference>
<gene>
    <name evidence="1" type="ORF">C468_15257</name>
</gene>
<dbReference type="Gene3D" id="3.30.590.20">
    <property type="match status" value="1"/>
</dbReference>
<evidence type="ECO:0000313" key="1">
    <source>
        <dbReference type="EMBL" id="EMA59007.1"/>
    </source>
</evidence>
<dbReference type="Pfam" id="PF04107">
    <property type="entry name" value="GCS2"/>
    <property type="match status" value="1"/>
</dbReference>
<sequence>MSENRETVTGIRESGRVDIDAFERRVREEADGLKERLASGTFDNRQATIGLEYEFYAVESDSYRLRRVPRSLLECLGFEREIGLHNAELTSGVHPCSGAGLSALKLGTEAKIRSFQRQASEADIRFVSDGMWTIGPATNTTEGYLTEATHEEGISLAINVSNAVRYHGFASVDEHTPVAGTVALPGATIEADTAGPVSLTASIQPHVQPRRAADLPAYHNNALRVAGPVLAIAVNSPFLPPDLYDDGALTRRLLLEDTHAETRVPLYEGLMNPKRGEPKVRFPEDIDTAAEAVDRIAADAVIVPALIEGGERFDDAFVHFRHKHGSYWRWVRPVFDGPSAADASARIEFRPLPGQPTLPDTIALVAAVAGLLTGLSVTDHPVTDLPWAVARENFYAAVEDGLSADLEWITASGDRTSETGRLYEDLFDVAVAGLEARGLTADEATARLRPLRDRVDAGITPARWKREAVRRSLDAGAPPDDAVRDAQRAYIREQGERFYDGSLVDWPAG</sequence>
<name>M0NM55_9EURY</name>
<dbReference type="GO" id="GO:0016879">
    <property type="term" value="F:ligase activity, forming carbon-nitrogen bonds"/>
    <property type="evidence" value="ECO:0007669"/>
    <property type="project" value="TreeGrafter"/>
</dbReference>
<evidence type="ECO:0000313" key="2">
    <source>
        <dbReference type="Proteomes" id="UP000011546"/>
    </source>
</evidence>
<organism evidence="1 2">
    <name type="scientific">Halorubrum kocurii JCM 14978</name>
    <dbReference type="NCBI Taxonomy" id="1230456"/>
    <lineage>
        <taxon>Archaea</taxon>
        <taxon>Methanobacteriati</taxon>
        <taxon>Methanobacteriota</taxon>
        <taxon>Stenosarchaea group</taxon>
        <taxon>Halobacteria</taxon>
        <taxon>Halobacteriales</taxon>
        <taxon>Haloferacaceae</taxon>
        <taxon>Halorubrum</taxon>
    </lineage>
</organism>
<evidence type="ECO:0008006" key="3">
    <source>
        <dbReference type="Google" id="ProtNLM"/>
    </source>
</evidence>